<reference evidence="2" key="1">
    <citation type="journal article" date="2015" name="Proc. Natl. Acad. Sci. U.S.A.">
        <title>Genome sequencing of adzuki bean (Vigna angularis) provides insight into high starch and low fat accumulation and domestication.</title>
        <authorList>
            <person name="Yang K."/>
            <person name="Tian Z."/>
            <person name="Chen C."/>
            <person name="Luo L."/>
            <person name="Zhao B."/>
            <person name="Wang Z."/>
            <person name="Yu L."/>
            <person name="Li Y."/>
            <person name="Sun Y."/>
            <person name="Li W."/>
            <person name="Chen Y."/>
            <person name="Li Y."/>
            <person name="Zhang Y."/>
            <person name="Ai D."/>
            <person name="Zhao J."/>
            <person name="Shang C."/>
            <person name="Ma Y."/>
            <person name="Wu B."/>
            <person name="Wang M."/>
            <person name="Gao L."/>
            <person name="Sun D."/>
            <person name="Zhang P."/>
            <person name="Guo F."/>
            <person name="Wang W."/>
            <person name="Li Y."/>
            <person name="Wang J."/>
            <person name="Varshney R.K."/>
            <person name="Wang J."/>
            <person name="Ling H.Q."/>
            <person name="Wan P."/>
        </authorList>
    </citation>
    <scope>NUCLEOTIDE SEQUENCE</scope>
    <source>
        <strain evidence="2">cv. Jingnong 6</strain>
    </source>
</reference>
<dbReference type="EMBL" id="KQ258483">
    <property type="protein sequence ID" value="KOM29408.1"/>
    <property type="molecule type" value="Genomic_DNA"/>
</dbReference>
<protein>
    <submittedName>
        <fullName evidence="1">Uncharacterized protein</fullName>
    </submittedName>
</protein>
<dbReference type="Gramene" id="KOM29408">
    <property type="protein sequence ID" value="KOM29408"/>
    <property type="gene ID" value="LR48_Vigan662s000500"/>
</dbReference>
<sequence>MELDASPSPLLPPAVSDVVTTGKLLDVCCWLSAAADLLDREASPPLDWRWLDRVLALDQLLFTLSLACLQLTAPTTLLEYRDMLSAGLVEMAGCMDGAAPLAGFSSPINKWLVPSSFPLQPLPPKPSQECLIFSKAFLPLLSINCAGRVKTCCLCCQLLDALKLSGILLDREGGCTSSFLQLLSK</sequence>
<accession>A0A0L9TFN3</accession>
<dbReference type="AlphaFoldDB" id="A0A0L9TFN3"/>
<proteinExistence type="predicted"/>
<evidence type="ECO:0000313" key="2">
    <source>
        <dbReference type="Proteomes" id="UP000053144"/>
    </source>
</evidence>
<gene>
    <name evidence="1" type="ORF">LR48_Vigan662s000500</name>
</gene>
<evidence type="ECO:0000313" key="1">
    <source>
        <dbReference type="EMBL" id="KOM29408.1"/>
    </source>
</evidence>
<organism evidence="1 2">
    <name type="scientific">Phaseolus angularis</name>
    <name type="common">Azuki bean</name>
    <name type="synonym">Vigna angularis</name>
    <dbReference type="NCBI Taxonomy" id="3914"/>
    <lineage>
        <taxon>Eukaryota</taxon>
        <taxon>Viridiplantae</taxon>
        <taxon>Streptophyta</taxon>
        <taxon>Embryophyta</taxon>
        <taxon>Tracheophyta</taxon>
        <taxon>Spermatophyta</taxon>
        <taxon>Magnoliopsida</taxon>
        <taxon>eudicotyledons</taxon>
        <taxon>Gunneridae</taxon>
        <taxon>Pentapetalae</taxon>
        <taxon>rosids</taxon>
        <taxon>fabids</taxon>
        <taxon>Fabales</taxon>
        <taxon>Fabaceae</taxon>
        <taxon>Papilionoideae</taxon>
        <taxon>50 kb inversion clade</taxon>
        <taxon>NPAAA clade</taxon>
        <taxon>indigoferoid/millettioid clade</taxon>
        <taxon>Phaseoleae</taxon>
        <taxon>Vigna</taxon>
    </lineage>
</organism>
<name>A0A0L9TFN3_PHAAN</name>
<dbReference type="Proteomes" id="UP000053144">
    <property type="component" value="Unassembled WGS sequence"/>
</dbReference>